<dbReference type="Pfam" id="PF00440">
    <property type="entry name" value="TetR_N"/>
    <property type="match status" value="1"/>
</dbReference>
<dbReference type="RefSeq" id="WP_117442507.1">
    <property type="nucleotide sequence ID" value="NZ_JAJFEN010000038.1"/>
</dbReference>
<dbReference type="PROSITE" id="PS50977">
    <property type="entry name" value="HTH_TETR_2"/>
    <property type="match status" value="1"/>
</dbReference>
<reference evidence="4 5" key="1">
    <citation type="submission" date="2018-08" db="EMBL/GenBank/DDBJ databases">
        <title>A genome reference for cultivated species of the human gut microbiota.</title>
        <authorList>
            <person name="Zou Y."/>
            <person name="Xue W."/>
            <person name="Luo G."/>
        </authorList>
    </citation>
    <scope>NUCLEOTIDE SEQUENCE [LARGE SCALE GENOMIC DNA]</scope>
    <source>
        <strain evidence="4 5">OF01-2LB</strain>
    </source>
</reference>
<dbReference type="AlphaFoldDB" id="A0A3E2W078"/>
<feature type="DNA-binding region" description="H-T-H motif" evidence="2">
    <location>
        <begin position="34"/>
        <end position="53"/>
    </location>
</feature>
<dbReference type="SUPFAM" id="SSF46689">
    <property type="entry name" value="Homeodomain-like"/>
    <property type="match status" value="1"/>
</dbReference>
<evidence type="ECO:0000256" key="1">
    <source>
        <dbReference type="ARBA" id="ARBA00023125"/>
    </source>
</evidence>
<keyword evidence="1 2" id="KW-0238">DNA-binding</keyword>
<comment type="caution">
    <text evidence="4">The sequence shown here is derived from an EMBL/GenBank/DDBJ whole genome shotgun (WGS) entry which is preliminary data.</text>
</comment>
<dbReference type="GO" id="GO:0003677">
    <property type="term" value="F:DNA binding"/>
    <property type="evidence" value="ECO:0007669"/>
    <property type="project" value="UniProtKB-UniRule"/>
</dbReference>
<dbReference type="InterPro" id="IPR001647">
    <property type="entry name" value="HTH_TetR"/>
</dbReference>
<evidence type="ECO:0000313" key="4">
    <source>
        <dbReference type="EMBL" id="RGC16728.1"/>
    </source>
</evidence>
<accession>A0A3E2W078</accession>
<dbReference type="InterPro" id="IPR009057">
    <property type="entry name" value="Homeodomain-like_sf"/>
</dbReference>
<name>A0A3E2W078_CLOIN</name>
<protein>
    <submittedName>
        <fullName evidence="4">TetR/AcrR family transcriptional regulator</fullName>
    </submittedName>
</protein>
<evidence type="ECO:0000256" key="2">
    <source>
        <dbReference type="PROSITE-ProRule" id="PRU00335"/>
    </source>
</evidence>
<dbReference type="PANTHER" id="PTHR43479">
    <property type="entry name" value="ACREF/ENVCD OPERON REPRESSOR-RELATED"/>
    <property type="match status" value="1"/>
</dbReference>
<dbReference type="InterPro" id="IPR050624">
    <property type="entry name" value="HTH-type_Tx_Regulator"/>
</dbReference>
<gene>
    <name evidence="4" type="ORF">DXA38_06735</name>
</gene>
<proteinExistence type="predicted"/>
<feature type="domain" description="HTH tetR-type" evidence="3">
    <location>
        <begin position="11"/>
        <end position="71"/>
    </location>
</feature>
<dbReference type="PANTHER" id="PTHR43479:SF11">
    <property type="entry name" value="ACREF_ENVCD OPERON REPRESSOR-RELATED"/>
    <property type="match status" value="1"/>
</dbReference>
<evidence type="ECO:0000313" key="5">
    <source>
        <dbReference type="Proteomes" id="UP000260025"/>
    </source>
</evidence>
<dbReference type="Proteomes" id="UP000260025">
    <property type="component" value="Unassembled WGS sequence"/>
</dbReference>
<dbReference type="EMBL" id="QVEV01000007">
    <property type="protein sequence ID" value="RGC16728.1"/>
    <property type="molecule type" value="Genomic_DNA"/>
</dbReference>
<organism evidence="4 5">
    <name type="scientific">Clostridium innocuum</name>
    <dbReference type="NCBI Taxonomy" id="1522"/>
    <lineage>
        <taxon>Bacteria</taxon>
        <taxon>Bacillati</taxon>
        <taxon>Bacillota</taxon>
        <taxon>Clostridia</taxon>
        <taxon>Eubacteriales</taxon>
        <taxon>Clostridiaceae</taxon>
        <taxon>Clostridium</taxon>
    </lineage>
</organism>
<dbReference type="Gene3D" id="1.10.357.10">
    <property type="entry name" value="Tetracycline Repressor, domain 2"/>
    <property type="match status" value="1"/>
</dbReference>
<evidence type="ECO:0000259" key="3">
    <source>
        <dbReference type="PROSITE" id="PS50977"/>
    </source>
</evidence>
<dbReference type="OrthoDB" id="9812484at2"/>
<sequence length="194" mass="22764">MPKCYSPQERDYIRKRLKEEAASCLMQYGVRKTTVDELVQRVNIPKGTFYLFYKTKELLLFEVILEQHDLMEKSMMQEIGRLDPLHIDSEALTEMLFQFYKMAEKLPILLNPREVELLARKLPPEILEQHMGHDTDMIEQLLKCFPLKSHSPQTLSTAFRAIYMATLHAKEIGNEHYDEALKLLIRGVVLQILQ</sequence>